<feature type="repeat" description="WD" evidence="1">
    <location>
        <begin position="233"/>
        <end position="265"/>
    </location>
</feature>
<proteinExistence type="predicted"/>
<evidence type="ECO:0000313" key="3">
    <source>
        <dbReference type="Proteomes" id="UP000692954"/>
    </source>
</evidence>
<keyword evidence="3" id="KW-1185">Reference proteome</keyword>
<accession>A0A8S1MSH2</accession>
<gene>
    <name evidence="2" type="ORF">PSON_ATCC_30995.1.T0370003</name>
</gene>
<evidence type="ECO:0000256" key="1">
    <source>
        <dbReference type="PROSITE-ProRule" id="PRU00221"/>
    </source>
</evidence>
<dbReference type="GO" id="GO:0016226">
    <property type="term" value="P:iron-sulfur cluster assembly"/>
    <property type="evidence" value="ECO:0007669"/>
    <property type="project" value="TreeGrafter"/>
</dbReference>
<reference evidence="2" key="1">
    <citation type="submission" date="2021-01" db="EMBL/GenBank/DDBJ databases">
        <authorList>
            <consortium name="Genoscope - CEA"/>
            <person name="William W."/>
        </authorList>
    </citation>
    <scope>NUCLEOTIDE SEQUENCE</scope>
</reference>
<name>A0A8S1MSH2_9CILI</name>
<feature type="repeat" description="WD" evidence="1">
    <location>
        <begin position="278"/>
        <end position="309"/>
    </location>
</feature>
<dbReference type="PROSITE" id="PS50082">
    <property type="entry name" value="WD_REPEATS_2"/>
    <property type="match status" value="2"/>
</dbReference>
<dbReference type="PANTHER" id="PTHR19920">
    <property type="entry name" value="WD40 PROTEIN CIAO1"/>
    <property type="match status" value="1"/>
</dbReference>
<keyword evidence="1" id="KW-0853">WD repeat</keyword>
<dbReference type="InterPro" id="IPR001680">
    <property type="entry name" value="WD40_rpt"/>
</dbReference>
<dbReference type="OrthoDB" id="307942at2759"/>
<dbReference type="Proteomes" id="UP000692954">
    <property type="component" value="Unassembled WGS sequence"/>
</dbReference>
<dbReference type="AlphaFoldDB" id="A0A8S1MSH2"/>
<organism evidence="2 3">
    <name type="scientific">Paramecium sonneborni</name>
    <dbReference type="NCBI Taxonomy" id="65129"/>
    <lineage>
        <taxon>Eukaryota</taxon>
        <taxon>Sar</taxon>
        <taxon>Alveolata</taxon>
        <taxon>Ciliophora</taxon>
        <taxon>Intramacronucleata</taxon>
        <taxon>Oligohymenophorea</taxon>
        <taxon>Peniculida</taxon>
        <taxon>Parameciidae</taxon>
        <taxon>Paramecium</taxon>
    </lineage>
</organism>
<evidence type="ECO:0000313" key="2">
    <source>
        <dbReference type="EMBL" id="CAD8077884.1"/>
    </source>
</evidence>
<dbReference type="PANTHER" id="PTHR19920:SF0">
    <property type="entry name" value="CYTOSOLIC IRON-SULFUR PROTEIN ASSEMBLY PROTEIN CIAO1-RELATED"/>
    <property type="match status" value="1"/>
</dbReference>
<dbReference type="SMART" id="SM00320">
    <property type="entry name" value="WD40"/>
    <property type="match status" value="4"/>
</dbReference>
<dbReference type="FunFam" id="2.130.10.10:FF:001434">
    <property type="entry name" value="Uncharacterized protein"/>
    <property type="match status" value="1"/>
</dbReference>
<sequence>MQIRCNQVDHRNQQIIGCCIDNSCPNQKPYCNFCLPLHAQHLEKLISLELLHEWIQRRIHSALIVQKNVSECKLSLDRLLNFLIPYVNFNIQQYSEIGLTSLNKMIIDFCQVESYEELLFKHLKQSIQQIIFIIDQIQKNIKKVHIEKEICNQQLQISERKSLISLELKQIGNFKSDSNQFTFELMIKNSIKQVDVCYAVAFNKDQSLVLAGCGKDIKVFQNLQGNLNQIQMLREHRNDVNTLNFMKDNNNILSGSSDNTIIIWQEIGHNQWLFQQKLNGHSNSILSLLLNNNEDLILSASVDKTIKFWVKQNQWLCQQTITEHTDSVYSLSLNEQQNKLISCSKDSQILVIEQSKLDKQWIVIQKIKVDQYGYRLCIINDNQFTFQPRCKEQMHLFELDNNNKQYRKTKEFTVRCGSYNCDILFPFQYLKSKCLLANKNGKNVNLMRRIENGNFIIQQSIEFGSEVIYGQLSENGEYLITWDFQTKEIQVRKYKKL</sequence>
<dbReference type="Pfam" id="PF00400">
    <property type="entry name" value="WD40"/>
    <property type="match status" value="3"/>
</dbReference>
<dbReference type="GO" id="GO:0097361">
    <property type="term" value="C:cytosolic [4Fe-4S] assembly targeting complex"/>
    <property type="evidence" value="ECO:0007669"/>
    <property type="project" value="TreeGrafter"/>
</dbReference>
<evidence type="ECO:0008006" key="4">
    <source>
        <dbReference type="Google" id="ProtNLM"/>
    </source>
</evidence>
<dbReference type="PROSITE" id="PS50294">
    <property type="entry name" value="WD_REPEATS_REGION"/>
    <property type="match status" value="2"/>
</dbReference>
<dbReference type="EMBL" id="CAJJDN010000037">
    <property type="protein sequence ID" value="CAD8077884.1"/>
    <property type="molecule type" value="Genomic_DNA"/>
</dbReference>
<protein>
    <recommendedName>
        <fullName evidence="4">WD domain, G-beta repeat protein</fullName>
    </recommendedName>
</protein>
<comment type="caution">
    <text evidence="2">The sequence shown here is derived from an EMBL/GenBank/DDBJ whole genome shotgun (WGS) entry which is preliminary data.</text>
</comment>